<accession>A0AAE3NPM2</accession>
<evidence type="ECO:0000313" key="3">
    <source>
        <dbReference type="Proteomes" id="UP001220964"/>
    </source>
</evidence>
<dbReference type="EMBL" id="JARGYC010000009">
    <property type="protein sequence ID" value="MDF0600139.1"/>
    <property type="molecule type" value="Genomic_DNA"/>
</dbReference>
<dbReference type="AlphaFoldDB" id="A0AAE3NPM2"/>
<protein>
    <submittedName>
        <fullName evidence="2">Pilus assembly protein</fullName>
    </submittedName>
</protein>
<organism evidence="2 3">
    <name type="scientific">Psychromarinibacter sediminicola</name>
    <dbReference type="NCBI Taxonomy" id="3033385"/>
    <lineage>
        <taxon>Bacteria</taxon>
        <taxon>Pseudomonadati</taxon>
        <taxon>Pseudomonadota</taxon>
        <taxon>Alphaproteobacteria</taxon>
        <taxon>Rhodobacterales</taxon>
        <taxon>Paracoccaceae</taxon>
        <taxon>Psychromarinibacter</taxon>
    </lineage>
</organism>
<keyword evidence="1" id="KW-1133">Transmembrane helix</keyword>
<keyword evidence="1" id="KW-0812">Transmembrane</keyword>
<dbReference type="Proteomes" id="UP001220964">
    <property type="component" value="Unassembled WGS sequence"/>
</dbReference>
<evidence type="ECO:0000313" key="2">
    <source>
        <dbReference type="EMBL" id="MDF0600139.1"/>
    </source>
</evidence>
<comment type="caution">
    <text evidence="2">The sequence shown here is derived from an EMBL/GenBank/DDBJ whole genome shotgun (WGS) entry which is preliminary data.</text>
</comment>
<evidence type="ECO:0000256" key="1">
    <source>
        <dbReference type="SAM" id="Phobius"/>
    </source>
</evidence>
<name>A0AAE3NPM2_9RHOB</name>
<sequence>MNVLRTARRLIGRFRRSERGSYSVETVLIFPLLIFAYAGLMTFFDGFRTLNMNLRASYTIADMLSRETNRIDMTYANGLNSMLTLLTRSGKPTLLRVSQVSYDADNDELGLSWSVVSGGSGNYIVPLTQDTLDTIEDQIPIMADGDVNLVIETYSAFEPFMTWHGFDAFYFENLVVTRPRFAPHLCLEDGVATQSYPCG</sequence>
<keyword evidence="1" id="KW-0472">Membrane</keyword>
<gene>
    <name evidence="2" type="ORF">P1J78_05295</name>
</gene>
<feature type="transmembrane region" description="Helical" evidence="1">
    <location>
        <begin position="21"/>
        <end position="44"/>
    </location>
</feature>
<keyword evidence="3" id="KW-1185">Reference proteome</keyword>
<dbReference type="RefSeq" id="WP_275566281.1">
    <property type="nucleotide sequence ID" value="NZ_JARGYC010000009.1"/>
</dbReference>
<reference evidence="2" key="1">
    <citation type="submission" date="2023-03" db="EMBL/GenBank/DDBJ databases">
        <title>Multiphase analysis and comparison of six strains from genera Psychromarinibacter, Lutimaribacter, and Maritimibacter, including a novel species: Psychromarinibacter sediminicola sp. nov.</title>
        <authorList>
            <person name="Wang Y.-H."/>
            <person name="Ye M.-Q."/>
            <person name="Du Z.-J."/>
        </authorList>
    </citation>
    <scope>NUCLEOTIDE SEQUENCE</scope>
    <source>
        <strain evidence="2">C21-152</strain>
    </source>
</reference>
<proteinExistence type="predicted"/>